<dbReference type="RefSeq" id="XP_006813867.1">
    <property type="nucleotide sequence ID" value="XM_006813804.1"/>
</dbReference>
<dbReference type="SMART" id="SM01420">
    <property type="entry name" value="TRP_2"/>
    <property type="match status" value="1"/>
</dbReference>
<dbReference type="Proteomes" id="UP000694865">
    <property type="component" value="Unplaced"/>
</dbReference>
<keyword evidence="3" id="KW-0406">Ion transport</keyword>
<keyword evidence="2" id="KW-0677">Repeat</keyword>
<keyword evidence="4" id="KW-0407">Ion channel</keyword>
<accession>A0ABM0M1H6</accession>
<dbReference type="PANTHER" id="PTHR10117">
    <property type="entry name" value="TRANSIENT RECEPTOR POTENTIAL CHANNEL"/>
    <property type="match status" value="1"/>
</dbReference>
<dbReference type="SMART" id="SM00248">
    <property type="entry name" value="ANK"/>
    <property type="match status" value="1"/>
</dbReference>
<dbReference type="Pfam" id="PF08344">
    <property type="entry name" value="TRP_2"/>
    <property type="match status" value="1"/>
</dbReference>
<keyword evidence="7" id="KW-1185">Reference proteome</keyword>
<evidence type="ECO:0000259" key="6">
    <source>
        <dbReference type="SMART" id="SM01420"/>
    </source>
</evidence>
<sequence length="291" mass="33312">MKNSEDIFASLYLNAVEEGAEDAVQYALQNSHLFDKHCVDYKGRSALILAIDNENIDMLHLLIQNDVTIDEGFLHAIDEGQYAAVEVFCKRALYLRLLLDYGAVMPDPAVVSPRSEPSSLQSSLTRLHIYQALSSEAYISLTSVDPIGDAFVLSVTLRKLSKEEYEFSQEYEEMSIRCEQFAADLLAQTRDQREIKSVLEYDSKLDAESVYDESVQRVTEAVNYRQKKFIAQAHCQQYLIGKFYRQLKNKVDTSTFVMLLMSFLISISYPVLSIIYLFWPKGKFADFIRIP</sequence>
<evidence type="ECO:0000313" key="8">
    <source>
        <dbReference type="RefSeq" id="XP_006813867.1"/>
    </source>
</evidence>
<keyword evidence="1" id="KW-0813">Transport</keyword>
<keyword evidence="5" id="KW-0472">Membrane</keyword>
<dbReference type="PANTHER" id="PTHR10117:SF54">
    <property type="entry name" value="TRANSIENT RECEPTOR POTENTIAL-GAMMA PROTEIN"/>
    <property type="match status" value="1"/>
</dbReference>
<feature type="domain" description="Transient receptor ion channel" evidence="6">
    <location>
        <begin position="106"/>
        <end position="168"/>
    </location>
</feature>
<gene>
    <name evidence="8" type="primary">LOC102803881</name>
</gene>
<proteinExistence type="predicted"/>
<evidence type="ECO:0000313" key="7">
    <source>
        <dbReference type="Proteomes" id="UP000694865"/>
    </source>
</evidence>
<protein>
    <submittedName>
        <fullName evidence="8">Short transient receptor potential channel 4-like</fullName>
    </submittedName>
</protein>
<dbReference type="InterPro" id="IPR036770">
    <property type="entry name" value="Ankyrin_rpt-contain_sf"/>
</dbReference>
<keyword evidence="5" id="KW-1133">Transmembrane helix</keyword>
<keyword evidence="5" id="KW-0812">Transmembrane</keyword>
<dbReference type="InterPro" id="IPR013555">
    <property type="entry name" value="TRP_dom"/>
</dbReference>
<dbReference type="Gene3D" id="1.25.40.20">
    <property type="entry name" value="Ankyrin repeat-containing domain"/>
    <property type="match status" value="1"/>
</dbReference>
<feature type="transmembrane region" description="Helical" evidence="5">
    <location>
        <begin position="256"/>
        <end position="279"/>
    </location>
</feature>
<name>A0ABM0M1H6_SACKO</name>
<evidence type="ECO:0000256" key="1">
    <source>
        <dbReference type="ARBA" id="ARBA00022448"/>
    </source>
</evidence>
<evidence type="ECO:0000256" key="2">
    <source>
        <dbReference type="ARBA" id="ARBA00022737"/>
    </source>
</evidence>
<reference evidence="8" key="1">
    <citation type="submission" date="2025-08" db="UniProtKB">
        <authorList>
            <consortium name="RefSeq"/>
        </authorList>
    </citation>
    <scope>IDENTIFICATION</scope>
    <source>
        <tissue evidence="8">Testes</tissue>
    </source>
</reference>
<dbReference type="SUPFAM" id="SSF48403">
    <property type="entry name" value="Ankyrin repeat"/>
    <property type="match status" value="1"/>
</dbReference>
<evidence type="ECO:0000256" key="4">
    <source>
        <dbReference type="ARBA" id="ARBA00023303"/>
    </source>
</evidence>
<dbReference type="InterPro" id="IPR002110">
    <property type="entry name" value="Ankyrin_rpt"/>
</dbReference>
<evidence type="ECO:0000256" key="5">
    <source>
        <dbReference type="SAM" id="Phobius"/>
    </source>
</evidence>
<dbReference type="InterPro" id="IPR002153">
    <property type="entry name" value="TRPC_channel"/>
</dbReference>
<evidence type="ECO:0000256" key="3">
    <source>
        <dbReference type="ARBA" id="ARBA00023065"/>
    </source>
</evidence>
<organism evidence="7 8">
    <name type="scientific">Saccoglossus kowalevskii</name>
    <name type="common">Acorn worm</name>
    <dbReference type="NCBI Taxonomy" id="10224"/>
    <lineage>
        <taxon>Eukaryota</taxon>
        <taxon>Metazoa</taxon>
        <taxon>Hemichordata</taxon>
        <taxon>Enteropneusta</taxon>
        <taxon>Harrimaniidae</taxon>
        <taxon>Saccoglossus</taxon>
    </lineage>
</organism>
<dbReference type="GeneID" id="102803881"/>